<comment type="caution">
    <text evidence="6">The sequence shown here is derived from an EMBL/GenBank/DDBJ whole genome shotgun (WGS) entry which is preliminary data.</text>
</comment>
<accession>A0ABU1NMK8</accession>
<feature type="region of interest" description="Disordered" evidence="3">
    <location>
        <begin position="388"/>
        <end position="437"/>
    </location>
</feature>
<keyword evidence="7" id="KW-1185">Reference proteome</keyword>
<feature type="compositionally biased region" description="Basic and acidic residues" evidence="3">
    <location>
        <begin position="420"/>
        <end position="436"/>
    </location>
</feature>
<organism evidence="6 7">
    <name type="scientific">Variovorax soli</name>
    <dbReference type="NCBI Taxonomy" id="376815"/>
    <lineage>
        <taxon>Bacteria</taxon>
        <taxon>Pseudomonadati</taxon>
        <taxon>Pseudomonadota</taxon>
        <taxon>Betaproteobacteria</taxon>
        <taxon>Burkholderiales</taxon>
        <taxon>Comamonadaceae</taxon>
        <taxon>Variovorax</taxon>
    </lineage>
</organism>
<evidence type="ECO:0000256" key="1">
    <source>
        <dbReference type="ARBA" id="ARBA00010986"/>
    </source>
</evidence>
<gene>
    <name evidence="6" type="ORF">J2739_005057</name>
</gene>
<dbReference type="PANTHER" id="PTHR30536">
    <property type="entry name" value="ALTRONATE/GALACTARATE DEHYDRATASE"/>
    <property type="match status" value="1"/>
</dbReference>
<sequence length="530" mass="58705">MSVISKDTTFLGYRRENGRVGVHNHVVILPLDDLSNAAAEAVAHNIKGALAIPHPYGRLQFGADLELHFRTLIGAGCNPNVAAVVVIGIEDGWTQKVVDGIATTGKPVVGFGIEGHGDHDTILRASRAAREFVQMASEKQREPCAIHELWVSTKCGESDTTSGCGSNPTVGNAFDKLYETGNTLVFGETSEITSGERIVAERCRTPEVKERFMFNRYQDMINRHKTSDLSDSQPIKGNIAGGLTTIEEKALGNIQKIGKKCLVDGVLDKAETPTGPGLWFMDSSSAAAEMVTLCAASGYARLRWRERHGRRPGVGVGCLEGLHAPRDEHHQLLTVAAAGARRQIRCLRFKDHELPVVDRLRHGGPETAFFRIDKELLTVARVHESERSSTDIAVFRPRRQRRPASASSRRDHHLSQRQGRISDRRSGQRRVGERRHQCSCRSDTFTARLLRSGTNSPRGYEPSWTSWHVRSRNKRLRRERRPSPAACRAGYQDRATPTDYDDASKVVHCATTRVSMSCTQRPVARATASR</sequence>
<dbReference type="Pfam" id="PF04295">
    <property type="entry name" value="GD_AH_second"/>
    <property type="match status" value="1"/>
</dbReference>
<reference evidence="6 7" key="1">
    <citation type="submission" date="2023-07" db="EMBL/GenBank/DDBJ databases">
        <title>Sorghum-associated microbial communities from plants grown in Nebraska, USA.</title>
        <authorList>
            <person name="Schachtman D."/>
        </authorList>
    </citation>
    <scope>NUCLEOTIDE SEQUENCE [LARGE SCALE GENOMIC DNA]</scope>
    <source>
        <strain evidence="6 7">DS1781</strain>
    </source>
</reference>
<protein>
    <submittedName>
        <fullName evidence="6">Altronate dehydratase</fullName>
    </submittedName>
</protein>
<feature type="domain" description="D-galactarate/Altronate dehydratase C-terminal" evidence="5">
    <location>
        <begin position="147"/>
        <end position="299"/>
    </location>
</feature>
<evidence type="ECO:0000313" key="7">
    <source>
        <dbReference type="Proteomes" id="UP001184230"/>
    </source>
</evidence>
<name>A0ABU1NMK8_9BURK</name>
<feature type="region of interest" description="Disordered" evidence="3">
    <location>
        <begin position="475"/>
        <end position="499"/>
    </location>
</feature>
<proteinExistence type="inferred from homology"/>
<evidence type="ECO:0000259" key="4">
    <source>
        <dbReference type="Pfam" id="PF04295"/>
    </source>
</evidence>
<evidence type="ECO:0000259" key="5">
    <source>
        <dbReference type="Pfam" id="PF20629"/>
    </source>
</evidence>
<dbReference type="InterPro" id="IPR048332">
    <property type="entry name" value="GD_AH_C"/>
</dbReference>
<dbReference type="InterPro" id="IPR052172">
    <property type="entry name" value="UxaA_altronate/galactarate_dh"/>
</dbReference>
<dbReference type="Proteomes" id="UP001184230">
    <property type="component" value="Unassembled WGS sequence"/>
</dbReference>
<evidence type="ECO:0000313" key="6">
    <source>
        <dbReference type="EMBL" id="MDR6539261.1"/>
    </source>
</evidence>
<evidence type="ECO:0000256" key="2">
    <source>
        <dbReference type="ARBA" id="ARBA00023239"/>
    </source>
</evidence>
<comment type="similarity">
    <text evidence="1">Belongs to the UxaA family.</text>
</comment>
<keyword evidence="2" id="KW-0456">Lyase</keyword>
<dbReference type="PANTHER" id="PTHR30536:SF5">
    <property type="entry name" value="ALTRONATE DEHYDRATASE"/>
    <property type="match status" value="1"/>
</dbReference>
<dbReference type="InterPro" id="IPR007392">
    <property type="entry name" value="GD_AH_second"/>
</dbReference>
<evidence type="ECO:0000256" key="3">
    <source>
        <dbReference type="SAM" id="MobiDB-lite"/>
    </source>
</evidence>
<feature type="domain" description="D-galactarate/Altronate dehydratase second" evidence="4">
    <location>
        <begin position="12"/>
        <end position="136"/>
    </location>
</feature>
<dbReference type="Pfam" id="PF20629">
    <property type="entry name" value="GD_AH_C"/>
    <property type="match status" value="1"/>
</dbReference>
<dbReference type="EMBL" id="JAVDRF010000015">
    <property type="protein sequence ID" value="MDR6539261.1"/>
    <property type="molecule type" value="Genomic_DNA"/>
</dbReference>